<dbReference type="PROSITE" id="PS50011">
    <property type="entry name" value="PROTEIN_KINASE_DOM"/>
    <property type="match status" value="1"/>
</dbReference>
<sequence length="867" mass="94497">MLDDEGRVVGMTMCADEGTAAETLSPMGFFGLGGKSSRKERAAAKAEAAKAALGSAGKQYQASKPQGKENKPTKGVNKSKDEKGRPKGSEKKSSSKEAISKKAEGQLLTKKNEAMELRHSIVSDRRKSRISTPAPANTNATEPFSSASWKATVIAKYVESTDWVGLENMLWHVSTSVFSDQSLRKSILQEGVPQECIKAATHPRASQGVVQKAVYLVSQVSFLDEAETPLVLEGVIPMLRSILGLSTDSHTISSAVQSLRNLMGGSEKTSFQVGKEQCAIYLLQILQGSHRVVFDSIDVEVSTKRESAAAIANLTHFGPKYQNQLIRAKGVDIFMKVLSTTTDDETKYQLTKAVANCALEARWHGILVAHGVILEAQRILRSCREPETVAEASRILGNIALTSAGRARIVDLGGVEELTEKLVNSVSTAPAAPTPDLVNTLHNICLSERPALTACLRGAVPVLLDLALLPKNSENSSELVRVTALNTLINISQTGQMQHVVKAFNDAAESADPKRIVDILGLRLQLENLLLDSRKSLEVPRSLEHLSKASQHLNSQSRGSNTSKRAQNFHPSGRMVALKKGQGSEIVRGSVTVGPKDKSIELKQDQFILGQILGRGGYGTVYLAQKLGKDDSSYVAIKQFHTADSQQNLLAAKEQKIWEGLDHENVVKYEGCFIGDDGDLNLVSEYVDGWSLARHLSRYSAFPEDLVVEIARQVLDGLEYLHSNGVIHRDLKPANVLVSQDGKVKITDFGVSSSANVQTLGYGNAVVGTPWYIAPEMVEQRPYTNSVDIWSLGCTILELATGKRPYHELNGVQALFRMVKDKQPTVPPTLSPDLQSFLRDCWVREPHSRPSATELKKHPFLTPKEPP</sequence>
<dbReference type="Gene3D" id="1.10.510.10">
    <property type="entry name" value="Transferase(Phosphotransferase) domain 1"/>
    <property type="match status" value="1"/>
</dbReference>
<dbReference type="GO" id="GO:0005524">
    <property type="term" value="F:ATP binding"/>
    <property type="evidence" value="ECO:0007669"/>
    <property type="project" value="UniProtKB-UniRule"/>
</dbReference>
<dbReference type="SMART" id="SM00185">
    <property type="entry name" value="ARM"/>
    <property type="match status" value="4"/>
</dbReference>
<feature type="region of interest" description="Disordered" evidence="6">
    <location>
        <begin position="30"/>
        <end position="143"/>
    </location>
</feature>
<dbReference type="PANTHER" id="PTHR48016:SF56">
    <property type="entry name" value="MAPKK KINASE"/>
    <property type="match status" value="1"/>
</dbReference>
<dbReference type="InterPro" id="IPR008271">
    <property type="entry name" value="Ser/Thr_kinase_AS"/>
</dbReference>
<dbReference type="AlphaFoldDB" id="A0AAV8UU27"/>
<feature type="domain" description="Protein kinase" evidence="7">
    <location>
        <begin position="607"/>
        <end position="861"/>
    </location>
</feature>
<organism evidence="8 9">
    <name type="scientific">Rhodosorus marinus</name>
    <dbReference type="NCBI Taxonomy" id="101924"/>
    <lineage>
        <taxon>Eukaryota</taxon>
        <taxon>Rhodophyta</taxon>
        <taxon>Stylonematophyceae</taxon>
        <taxon>Stylonematales</taxon>
        <taxon>Stylonemataceae</taxon>
        <taxon>Rhodosorus</taxon>
    </lineage>
</organism>
<dbReference type="SMART" id="SM00220">
    <property type="entry name" value="S_TKc"/>
    <property type="match status" value="1"/>
</dbReference>
<dbReference type="InterPro" id="IPR017441">
    <property type="entry name" value="Protein_kinase_ATP_BS"/>
</dbReference>
<comment type="caution">
    <text evidence="8">The sequence shown here is derived from an EMBL/GenBank/DDBJ whole genome shotgun (WGS) entry which is preliminary data.</text>
</comment>
<evidence type="ECO:0000256" key="6">
    <source>
        <dbReference type="SAM" id="MobiDB-lite"/>
    </source>
</evidence>
<dbReference type="Gene3D" id="1.25.10.10">
    <property type="entry name" value="Leucine-rich Repeat Variant"/>
    <property type="match status" value="1"/>
</dbReference>
<evidence type="ECO:0000313" key="8">
    <source>
        <dbReference type="EMBL" id="KAJ8904597.1"/>
    </source>
</evidence>
<keyword evidence="4 5" id="KW-0067">ATP-binding</keyword>
<feature type="compositionally biased region" description="Polar residues" evidence="6">
    <location>
        <begin position="130"/>
        <end position="143"/>
    </location>
</feature>
<dbReference type="InterPro" id="IPR011989">
    <property type="entry name" value="ARM-like"/>
</dbReference>
<evidence type="ECO:0000256" key="1">
    <source>
        <dbReference type="ARBA" id="ARBA00022679"/>
    </source>
</evidence>
<dbReference type="SUPFAM" id="SSF56112">
    <property type="entry name" value="Protein kinase-like (PK-like)"/>
    <property type="match status" value="1"/>
</dbReference>
<feature type="region of interest" description="Disordered" evidence="6">
    <location>
        <begin position="848"/>
        <end position="867"/>
    </location>
</feature>
<feature type="compositionally biased region" description="Basic and acidic residues" evidence="6">
    <location>
        <begin position="37"/>
        <end position="48"/>
    </location>
</feature>
<dbReference type="InterPro" id="IPR000719">
    <property type="entry name" value="Prot_kinase_dom"/>
</dbReference>
<evidence type="ECO:0000259" key="7">
    <source>
        <dbReference type="PROSITE" id="PS50011"/>
    </source>
</evidence>
<feature type="region of interest" description="Disordered" evidence="6">
    <location>
        <begin position="548"/>
        <end position="570"/>
    </location>
</feature>
<reference evidence="8 9" key="1">
    <citation type="journal article" date="2023" name="Nat. Commun.">
        <title>Origin of minicircular mitochondrial genomes in red algae.</title>
        <authorList>
            <person name="Lee Y."/>
            <person name="Cho C.H."/>
            <person name="Lee Y.M."/>
            <person name="Park S.I."/>
            <person name="Yang J.H."/>
            <person name="West J.A."/>
            <person name="Bhattacharya D."/>
            <person name="Yoon H.S."/>
        </authorList>
    </citation>
    <scope>NUCLEOTIDE SEQUENCE [LARGE SCALE GENOMIC DNA]</scope>
    <source>
        <strain evidence="8 9">CCMP1338</strain>
        <tissue evidence="8">Whole cell</tissue>
    </source>
</reference>
<keyword evidence="9" id="KW-1185">Reference proteome</keyword>
<dbReference type="InterPro" id="IPR050538">
    <property type="entry name" value="MAP_kinase_kinase_kinase"/>
</dbReference>
<dbReference type="PROSITE" id="PS00108">
    <property type="entry name" value="PROTEIN_KINASE_ST"/>
    <property type="match status" value="1"/>
</dbReference>
<dbReference type="EMBL" id="JAMWBK010000005">
    <property type="protein sequence ID" value="KAJ8904597.1"/>
    <property type="molecule type" value="Genomic_DNA"/>
</dbReference>
<proteinExistence type="predicted"/>
<dbReference type="InterPro" id="IPR000225">
    <property type="entry name" value="Armadillo"/>
</dbReference>
<keyword evidence="2 5" id="KW-0547">Nucleotide-binding</keyword>
<feature type="binding site" evidence="5">
    <location>
        <position position="638"/>
    </location>
    <ligand>
        <name>ATP</name>
        <dbReference type="ChEBI" id="CHEBI:30616"/>
    </ligand>
</feature>
<name>A0AAV8UU27_9RHOD</name>
<feature type="compositionally biased region" description="Basic and acidic residues" evidence="6">
    <location>
        <begin position="66"/>
        <end position="125"/>
    </location>
</feature>
<dbReference type="InterPro" id="IPR011009">
    <property type="entry name" value="Kinase-like_dom_sf"/>
</dbReference>
<evidence type="ECO:0000256" key="3">
    <source>
        <dbReference type="ARBA" id="ARBA00022777"/>
    </source>
</evidence>
<dbReference type="PROSITE" id="PS00107">
    <property type="entry name" value="PROTEIN_KINASE_ATP"/>
    <property type="match status" value="1"/>
</dbReference>
<dbReference type="PANTHER" id="PTHR48016">
    <property type="entry name" value="MAP KINASE KINASE KINASE SSK2-RELATED-RELATED"/>
    <property type="match status" value="1"/>
</dbReference>
<protein>
    <recommendedName>
        <fullName evidence="7">Protein kinase domain-containing protein</fullName>
    </recommendedName>
</protein>
<gene>
    <name evidence="8" type="ORF">NDN08_001115</name>
</gene>
<accession>A0AAV8UU27</accession>
<dbReference type="InterPro" id="IPR016024">
    <property type="entry name" value="ARM-type_fold"/>
</dbReference>
<feature type="compositionally biased region" description="Low complexity" evidence="6">
    <location>
        <begin position="49"/>
        <end position="58"/>
    </location>
</feature>
<dbReference type="Pfam" id="PF00069">
    <property type="entry name" value="Pkinase"/>
    <property type="match status" value="1"/>
</dbReference>
<evidence type="ECO:0000256" key="5">
    <source>
        <dbReference type="PROSITE-ProRule" id="PRU10141"/>
    </source>
</evidence>
<keyword evidence="1" id="KW-0808">Transferase</keyword>
<dbReference type="GO" id="GO:0004672">
    <property type="term" value="F:protein kinase activity"/>
    <property type="evidence" value="ECO:0007669"/>
    <property type="project" value="InterPro"/>
</dbReference>
<evidence type="ECO:0000256" key="2">
    <source>
        <dbReference type="ARBA" id="ARBA00022741"/>
    </source>
</evidence>
<dbReference type="CDD" id="cd06606">
    <property type="entry name" value="STKc_MAPKKK"/>
    <property type="match status" value="1"/>
</dbReference>
<keyword evidence="3" id="KW-0418">Kinase</keyword>
<evidence type="ECO:0000256" key="4">
    <source>
        <dbReference type="ARBA" id="ARBA00022840"/>
    </source>
</evidence>
<dbReference type="SUPFAM" id="SSF48371">
    <property type="entry name" value="ARM repeat"/>
    <property type="match status" value="2"/>
</dbReference>
<dbReference type="Proteomes" id="UP001157974">
    <property type="component" value="Unassembled WGS sequence"/>
</dbReference>
<evidence type="ECO:0000313" key="9">
    <source>
        <dbReference type="Proteomes" id="UP001157974"/>
    </source>
</evidence>